<protein>
    <recommendedName>
        <fullName evidence="3">GLUG domain-containing protein</fullName>
    </recommendedName>
</protein>
<feature type="signal peptide" evidence="2">
    <location>
        <begin position="1"/>
        <end position="24"/>
    </location>
</feature>
<dbReference type="Gene3D" id="2.60.40.2340">
    <property type="match status" value="1"/>
</dbReference>
<accession>A0ABS7DK21</accession>
<dbReference type="Gene3D" id="2.160.20.110">
    <property type="match status" value="2"/>
</dbReference>
<feature type="region of interest" description="Disordered" evidence="1">
    <location>
        <begin position="598"/>
        <end position="628"/>
    </location>
</feature>
<gene>
    <name evidence="4" type="ORF">J5W02_02295</name>
</gene>
<dbReference type="Pfam" id="PF07581">
    <property type="entry name" value="Glug"/>
    <property type="match status" value="1"/>
</dbReference>
<dbReference type="Proteomes" id="UP000719942">
    <property type="component" value="Unassembled WGS sequence"/>
</dbReference>
<reference evidence="4 5" key="1">
    <citation type="submission" date="2021-03" db="EMBL/GenBank/DDBJ databases">
        <title>Caproiciproducens sp. nov. isolated from feces of cow.</title>
        <authorList>
            <person name="Choi J.-Y."/>
        </authorList>
    </citation>
    <scope>NUCLEOTIDE SEQUENCE [LARGE SCALE GENOMIC DNA]</scope>
    <source>
        <strain evidence="4 5">AGMB10547</strain>
    </source>
</reference>
<dbReference type="EMBL" id="JAGFNZ010000001">
    <property type="protein sequence ID" value="MBW7571632.1"/>
    <property type="molecule type" value="Genomic_DNA"/>
</dbReference>
<evidence type="ECO:0000313" key="5">
    <source>
        <dbReference type="Proteomes" id="UP000719942"/>
    </source>
</evidence>
<comment type="caution">
    <text evidence="4">The sequence shown here is derived from an EMBL/GenBank/DDBJ whole genome shotgun (WGS) entry which is preliminary data.</text>
</comment>
<name>A0ABS7DK21_9FIRM</name>
<keyword evidence="5" id="KW-1185">Reference proteome</keyword>
<keyword evidence="2" id="KW-0732">Signal</keyword>
<dbReference type="RefSeq" id="WP_219964028.1">
    <property type="nucleotide sequence ID" value="NZ_JAGFNZ010000001.1"/>
</dbReference>
<organism evidence="4 5">
    <name type="scientific">Caproiciproducens faecalis</name>
    <dbReference type="NCBI Taxonomy" id="2820301"/>
    <lineage>
        <taxon>Bacteria</taxon>
        <taxon>Bacillati</taxon>
        <taxon>Bacillota</taxon>
        <taxon>Clostridia</taxon>
        <taxon>Eubacteriales</taxon>
        <taxon>Acutalibacteraceae</taxon>
        <taxon>Caproiciproducens</taxon>
    </lineage>
</organism>
<feature type="domain" description="GLUG" evidence="3">
    <location>
        <begin position="334"/>
        <end position="358"/>
    </location>
</feature>
<sequence length="970" mass="100378">MKQITQKALSLLLTLAMLFGMVQSAGVTAFAAENDSVCDSGSSQDSGVPAMLLAGVQTSESWNDHPANSFDGGSGTQDAPYQIATAEQLSKLAVDVADGNAYNGTYFCLTDDLDLSAYRWNPIGLRKWDSEGNSITAPFGGVFDGNGKTITGLYVDESGDRYAAGLFGYIQEDIHAEKCGGTPEVKDLTITNAQIYSSESGLAHSYSGILAGQAMINDGQRIVISNVNVSGFVDNEMINGNNSSGGLVGDACRVDFTGCSVNKVTVSGASNSGGFVGIDSNCTFTDCSVSGEVSGTWAIGGFSGFSSTSTVDDVQTQSIFKKCISTGNVTATDWRVGGFIGYAQYGKIDNCAAIGDVTSEVTGWKPKAGGFCGEIMTAAIGKSYAAGQVVCDHPDIQAGGFIGYDNGGTTTACMFDATKNPSLTGVGQTEIEGSNDIKADSSSSVLSQICTDVLTGHDISKVEAKAATETENGNIEYWYCSFCGKYFSDESLTEEISEEDTIIPATGGNSKPKATDKAIGSFAIGSRTGKVNEANHTVAVTVPYGTNLTALTPTITVSKNAAVSPASGVVQSFTKPVTYTVTAEDGTKQSYVVTVTVGSKPSSKGNPSSGSSTTPSATITTSTNPNGGTVTTVTPAANTAPTVSGNRAAVSVTVPAEVSSVITSATAERPAQVQIDVPTASVVGQLQNSAVQTVDMTVTVPAEVANNTNANATVTIPTALEVLQAAKDAKKDVTVSVVNAATGKEAYSWTFKGLDLASSTAAVKSVDLALSVKTTAEVSKVNAVTPNNQGLVLNFASSNGVLPSAATVKINVADKGYKAGQTLYFYYYNPTTKQLETLGATPYTVDANGYVSVTITHCSDYVLLQKAAHSITLDTTNYRMPPKGSYQIGSKLVGADGTTLKVYSTNSGIAAVAKLANGNYRVTGKGTGTAYIMYDVYDKKNKKLTHASVRINVVKGTKPFGSSARQTGIF</sequence>
<evidence type="ECO:0000256" key="2">
    <source>
        <dbReference type="SAM" id="SignalP"/>
    </source>
</evidence>
<dbReference type="InterPro" id="IPR011493">
    <property type="entry name" value="GLUG"/>
</dbReference>
<evidence type="ECO:0000313" key="4">
    <source>
        <dbReference type="EMBL" id="MBW7571632.1"/>
    </source>
</evidence>
<evidence type="ECO:0000256" key="1">
    <source>
        <dbReference type="SAM" id="MobiDB-lite"/>
    </source>
</evidence>
<evidence type="ECO:0000259" key="3">
    <source>
        <dbReference type="Pfam" id="PF07581"/>
    </source>
</evidence>
<proteinExistence type="predicted"/>
<feature type="chain" id="PRO_5046035252" description="GLUG domain-containing protein" evidence="2">
    <location>
        <begin position="25"/>
        <end position="970"/>
    </location>
</feature>